<dbReference type="PANTHER" id="PTHR46137:SF4">
    <property type="entry name" value="PROTEIN LEAD-SENSITIVE 1"/>
    <property type="match status" value="1"/>
</dbReference>
<accession>A0A7J6EVV7</accession>
<proteinExistence type="predicted"/>
<gene>
    <name evidence="3" type="ORF">F8388_011345</name>
</gene>
<name>A0A7J6EVV7_CANSA</name>
<dbReference type="PANTHER" id="PTHR46137">
    <property type="entry name" value="OS05G0310600 PROTEIN"/>
    <property type="match status" value="1"/>
</dbReference>
<dbReference type="Proteomes" id="UP000525078">
    <property type="component" value="Unassembled WGS sequence"/>
</dbReference>
<dbReference type="EMBL" id="JAATIP010000182">
    <property type="protein sequence ID" value="KAF4362518.1"/>
    <property type="molecule type" value="Genomic_DNA"/>
</dbReference>
<protein>
    <recommendedName>
        <fullName evidence="2">LRAT domain-containing protein</fullName>
    </recommendedName>
</protein>
<evidence type="ECO:0000313" key="4">
    <source>
        <dbReference type="Proteomes" id="UP000525078"/>
    </source>
</evidence>
<evidence type="ECO:0000259" key="2">
    <source>
        <dbReference type="PROSITE" id="PS51934"/>
    </source>
</evidence>
<comment type="caution">
    <text evidence="3">The sequence shown here is derived from an EMBL/GenBank/DDBJ whole genome shotgun (WGS) entry which is preliminary data.</text>
</comment>
<evidence type="ECO:0000313" key="3">
    <source>
        <dbReference type="EMBL" id="KAF4362518.1"/>
    </source>
</evidence>
<dbReference type="AlphaFoldDB" id="A0A7J6EVV7"/>
<dbReference type="Gene3D" id="3.90.1720.10">
    <property type="entry name" value="endopeptidase domain like (from Nostoc punctiforme)"/>
    <property type="match status" value="1"/>
</dbReference>
<dbReference type="InterPro" id="IPR007053">
    <property type="entry name" value="LRAT_dom"/>
</dbReference>
<feature type="compositionally biased region" description="Acidic residues" evidence="1">
    <location>
        <begin position="216"/>
        <end position="228"/>
    </location>
</feature>
<sequence length="234" mass="27079">MGLLSNMIKQSQLKEGDHIYCYRRAHTYSHHGIYMGDDRVIHFTRTKTKKVSLIRTVFGRQPCEKCGYNPNEENGVVQTCLTCFLKHHRLFRFEYNAGFSERILKKSGTCSAVSSDMAKKVTERAKDMLNSDNQFGEYHLIDNNCECFAFYCTTGLRRTMQGNAFKDAIESVYKTLMSGEHHSLKDISESLLRGFIEKKIRRVIDERDRPRSEITNNDDDDDDDDDGSDQDRSD</sequence>
<evidence type="ECO:0000256" key="1">
    <source>
        <dbReference type="SAM" id="MobiDB-lite"/>
    </source>
</evidence>
<dbReference type="Pfam" id="PF04970">
    <property type="entry name" value="LRAT"/>
    <property type="match status" value="1"/>
</dbReference>
<feature type="region of interest" description="Disordered" evidence="1">
    <location>
        <begin position="206"/>
        <end position="234"/>
    </location>
</feature>
<reference evidence="3 4" key="1">
    <citation type="journal article" date="2020" name="bioRxiv">
        <title>Sequence and annotation of 42 cannabis genomes reveals extensive copy number variation in cannabinoid synthesis and pathogen resistance genes.</title>
        <authorList>
            <person name="Mckernan K.J."/>
            <person name="Helbert Y."/>
            <person name="Kane L.T."/>
            <person name="Ebling H."/>
            <person name="Zhang L."/>
            <person name="Liu B."/>
            <person name="Eaton Z."/>
            <person name="Mclaughlin S."/>
            <person name="Kingan S."/>
            <person name="Baybayan P."/>
            <person name="Concepcion G."/>
            <person name="Jordan M."/>
            <person name="Riva A."/>
            <person name="Barbazuk W."/>
            <person name="Harkins T."/>
        </authorList>
    </citation>
    <scope>NUCLEOTIDE SEQUENCE [LARGE SCALE GENOMIC DNA]</scope>
    <source>
        <strain evidence="4">cv. Jamaican Lion 4</strain>
        <tissue evidence="3">Leaf</tissue>
    </source>
</reference>
<feature type="domain" description="LRAT" evidence="2">
    <location>
        <begin position="20"/>
        <end position="161"/>
    </location>
</feature>
<dbReference type="OrthoDB" id="1933383at2759"/>
<organism evidence="3 4">
    <name type="scientific">Cannabis sativa</name>
    <name type="common">Hemp</name>
    <name type="synonym">Marijuana</name>
    <dbReference type="NCBI Taxonomy" id="3483"/>
    <lineage>
        <taxon>Eukaryota</taxon>
        <taxon>Viridiplantae</taxon>
        <taxon>Streptophyta</taxon>
        <taxon>Embryophyta</taxon>
        <taxon>Tracheophyta</taxon>
        <taxon>Spermatophyta</taxon>
        <taxon>Magnoliopsida</taxon>
        <taxon>eudicotyledons</taxon>
        <taxon>Gunneridae</taxon>
        <taxon>Pentapetalae</taxon>
        <taxon>rosids</taxon>
        <taxon>fabids</taxon>
        <taxon>Rosales</taxon>
        <taxon>Cannabaceae</taxon>
        <taxon>Cannabis</taxon>
    </lineage>
</organism>
<dbReference type="PROSITE" id="PS51934">
    <property type="entry name" value="LRAT"/>
    <property type="match status" value="1"/>
</dbReference>